<dbReference type="GO" id="GO:0032044">
    <property type="term" value="C:DSIF complex"/>
    <property type="evidence" value="ECO:0007669"/>
    <property type="project" value="TreeGrafter"/>
</dbReference>
<comment type="similarity">
    <text evidence="3">Belongs to the SPT4 family.</text>
</comment>
<dbReference type="InterPro" id="IPR009287">
    <property type="entry name" value="Spt4"/>
</dbReference>
<evidence type="ECO:0000256" key="4">
    <source>
        <dbReference type="ARBA" id="ARBA00020182"/>
    </source>
</evidence>
<dbReference type="OrthoDB" id="248751at2759"/>
<dbReference type="RefSeq" id="XP_013245461.1">
    <property type="nucleotide sequence ID" value="XM_013390007.1"/>
</dbReference>
<evidence type="ECO:0000313" key="11">
    <source>
        <dbReference type="Proteomes" id="UP000027361"/>
    </source>
</evidence>
<keyword evidence="11" id="KW-1185">Reference proteome</keyword>
<protein>
    <recommendedName>
        <fullName evidence="4">Transcription elongation factor SPT4</fullName>
    </recommendedName>
    <alternativeName>
        <fullName evidence="8">Chromatin elongation factor SPT4</fullName>
    </alternativeName>
</protein>
<dbReference type="InterPro" id="IPR029040">
    <property type="entry name" value="RPABC4/Spt4"/>
</dbReference>
<dbReference type="SUPFAM" id="SSF63393">
    <property type="entry name" value="RNA polymerase subunits"/>
    <property type="match status" value="1"/>
</dbReference>
<dbReference type="HOGENOM" id="CLU_138052_2_1_1"/>
<dbReference type="Gene3D" id="3.30.40.210">
    <property type="match status" value="1"/>
</dbReference>
<dbReference type="EMBL" id="JMSN01000008">
    <property type="protein sequence ID" value="KDN52622.1"/>
    <property type="molecule type" value="Genomic_DNA"/>
</dbReference>
<dbReference type="InParanoid" id="A0A066WF65"/>
<evidence type="ECO:0000256" key="6">
    <source>
        <dbReference type="ARBA" id="ARBA00023242"/>
    </source>
</evidence>
<evidence type="ECO:0000256" key="1">
    <source>
        <dbReference type="ARBA" id="ARBA00004123"/>
    </source>
</evidence>
<keyword evidence="5" id="KW-0804">Transcription</keyword>
<sequence length="95" mass="10675">MTTKADIAKLRACLRCQFVQRGADFNARGCPNCEAVLQMQGSQDTVLDCTTSNFDGLVSMIHPDQSWVAKWQHIEKRVPGLYAVKTTGRLPEQYE</sequence>
<dbReference type="Proteomes" id="UP000027361">
    <property type="component" value="Unassembled WGS sequence"/>
</dbReference>
<dbReference type="PANTHER" id="PTHR12882">
    <property type="entry name" value="SUPPRESSOR OF TY 4"/>
    <property type="match status" value="1"/>
</dbReference>
<dbReference type="GO" id="GO:0006355">
    <property type="term" value="P:regulation of DNA-templated transcription"/>
    <property type="evidence" value="ECO:0007669"/>
    <property type="project" value="InterPro"/>
</dbReference>
<reference evidence="10 11" key="1">
    <citation type="submission" date="2014-05" db="EMBL/GenBank/DDBJ databases">
        <title>Draft genome sequence of a rare smut relative, Tilletiaria anomala UBC 951.</title>
        <authorList>
            <consortium name="DOE Joint Genome Institute"/>
            <person name="Toome M."/>
            <person name="Kuo A."/>
            <person name="Henrissat B."/>
            <person name="Lipzen A."/>
            <person name="Tritt A."/>
            <person name="Yoshinaga Y."/>
            <person name="Zane M."/>
            <person name="Barry K."/>
            <person name="Grigoriev I.V."/>
            <person name="Spatafora J.W."/>
            <person name="Aimea M.C."/>
        </authorList>
    </citation>
    <scope>NUCLEOTIDE SEQUENCE [LARGE SCALE GENOMIC DNA]</scope>
    <source>
        <strain evidence="10 11">UBC 951</strain>
    </source>
</reference>
<dbReference type="InterPro" id="IPR038510">
    <property type="entry name" value="Spt4_sf"/>
</dbReference>
<dbReference type="SMART" id="SM01389">
    <property type="entry name" value="Spt4"/>
    <property type="match status" value="1"/>
</dbReference>
<dbReference type="InterPro" id="IPR022800">
    <property type="entry name" value="Spt4/RpoE2_Znf"/>
</dbReference>
<dbReference type="PANTHER" id="PTHR12882:SF1">
    <property type="entry name" value="TRANSCRIPTION ELONGATION FACTOR SPT4"/>
    <property type="match status" value="1"/>
</dbReference>
<organism evidence="10 11">
    <name type="scientific">Tilletiaria anomala (strain ATCC 24038 / CBS 436.72 / UBC 951)</name>
    <dbReference type="NCBI Taxonomy" id="1037660"/>
    <lineage>
        <taxon>Eukaryota</taxon>
        <taxon>Fungi</taxon>
        <taxon>Dikarya</taxon>
        <taxon>Basidiomycota</taxon>
        <taxon>Ustilaginomycotina</taxon>
        <taxon>Exobasidiomycetes</taxon>
        <taxon>Georgefischeriales</taxon>
        <taxon>Tilletiariaceae</taxon>
        <taxon>Tilletiaria</taxon>
    </lineage>
</organism>
<dbReference type="GO" id="GO:0008270">
    <property type="term" value="F:zinc ion binding"/>
    <property type="evidence" value="ECO:0007669"/>
    <property type="project" value="InterPro"/>
</dbReference>
<evidence type="ECO:0000256" key="3">
    <source>
        <dbReference type="ARBA" id="ARBA00010464"/>
    </source>
</evidence>
<keyword evidence="6" id="KW-0539">Nucleus</keyword>
<evidence type="ECO:0000256" key="5">
    <source>
        <dbReference type="ARBA" id="ARBA00023163"/>
    </source>
</evidence>
<evidence type="ECO:0000256" key="2">
    <source>
        <dbReference type="ARBA" id="ARBA00004584"/>
    </source>
</evidence>
<dbReference type="FunCoup" id="A0A066WF65">
    <property type="interactions" value="269"/>
</dbReference>
<comment type="subcellular location">
    <subcellularLocation>
        <location evidence="2">Chromosome</location>
        <location evidence="2">Centromere</location>
    </subcellularLocation>
    <subcellularLocation>
        <location evidence="1">Nucleus</location>
    </subcellularLocation>
</comment>
<dbReference type="GO" id="GO:0140673">
    <property type="term" value="P:transcription elongation-coupled chromatin remodeling"/>
    <property type="evidence" value="ECO:0007669"/>
    <property type="project" value="InterPro"/>
</dbReference>
<evidence type="ECO:0000256" key="8">
    <source>
        <dbReference type="ARBA" id="ARBA00029869"/>
    </source>
</evidence>
<dbReference type="AlphaFoldDB" id="A0A066WF65"/>
<name>A0A066WF65_TILAU</name>
<proteinExistence type="inferred from homology"/>
<dbReference type="OMA" id="FDGMIAV"/>
<dbReference type="STRING" id="1037660.A0A066WF65"/>
<accession>A0A066WF65</accession>
<dbReference type="CDD" id="cd07973">
    <property type="entry name" value="Spt4"/>
    <property type="match status" value="1"/>
</dbReference>
<dbReference type="GO" id="GO:0000775">
    <property type="term" value="C:chromosome, centromeric region"/>
    <property type="evidence" value="ECO:0007669"/>
    <property type="project" value="UniProtKB-SubCell"/>
</dbReference>
<evidence type="ECO:0000313" key="10">
    <source>
        <dbReference type="EMBL" id="KDN52622.1"/>
    </source>
</evidence>
<dbReference type="GeneID" id="25261864"/>
<keyword evidence="7" id="KW-0137">Centromere</keyword>
<dbReference type="PIRSF" id="PIRSF025023">
    <property type="entry name" value="Spt4"/>
    <property type="match status" value="1"/>
</dbReference>
<dbReference type="GO" id="GO:0000993">
    <property type="term" value="F:RNA polymerase II complex binding"/>
    <property type="evidence" value="ECO:0007669"/>
    <property type="project" value="TreeGrafter"/>
</dbReference>
<comment type="caution">
    <text evidence="10">The sequence shown here is derived from an EMBL/GenBank/DDBJ whole genome shotgun (WGS) entry which is preliminary data.</text>
</comment>
<gene>
    <name evidence="10" type="ORF">K437DRAFT_174043</name>
</gene>
<evidence type="ECO:0000259" key="9">
    <source>
        <dbReference type="SMART" id="SM01389"/>
    </source>
</evidence>
<evidence type="ECO:0000256" key="7">
    <source>
        <dbReference type="ARBA" id="ARBA00023328"/>
    </source>
</evidence>
<feature type="domain" description="Spt4/RpoE2 zinc finger" evidence="9">
    <location>
        <begin position="10"/>
        <end position="87"/>
    </location>
</feature>
<dbReference type="Pfam" id="PF06093">
    <property type="entry name" value="Spt4"/>
    <property type="match status" value="1"/>
</dbReference>